<protein>
    <submittedName>
        <fullName evidence="1">Uncharacterized protein</fullName>
    </submittedName>
</protein>
<dbReference type="Proteomes" id="UP001515660">
    <property type="component" value="Unassembled WGS sequence"/>
</dbReference>
<proteinExistence type="predicted"/>
<comment type="caution">
    <text evidence="1">The sequence shown here is derived from an EMBL/GenBank/DDBJ whole genome shotgun (WGS) entry which is preliminary data.</text>
</comment>
<evidence type="ECO:0000313" key="1">
    <source>
        <dbReference type="EMBL" id="NHB75838.1"/>
    </source>
</evidence>
<accession>A0ABX0G4M0</accession>
<sequence length="107" mass="11651">MAKELTPVEAFLAPLGKITRQHRDIEGLVFWGGAEGWDAAPSEALEADEIVFYAEGLLIDGFHMDWALVLDGEAVDHLRLCFWQDGAPPPPVAAPWTVGAAGRWQAP</sequence>
<name>A0ABX0G4M0_9RHOB</name>
<gene>
    <name evidence="1" type="ORF">G8O29_03650</name>
</gene>
<dbReference type="RefSeq" id="WP_166401861.1">
    <property type="nucleotide sequence ID" value="NZ_JAANHS010000002.1"/>
</dbReference>
<reference evidence="1 2" key="1">
    <citation type="journal article" date="2022" name="Microorganisms">
        <title>Genome Sequence and Characterization of a Xanthorhodopsin-Containing, Aerobic Anoxygenic Phototrophic Rhodobacter Species, Isolated from Mesophilic Conditions at Yellowstone National Park.</title>
        <authorList>
            <person name="Kyndt J.A."/>
            <person name="Robertson S."/>
            <person name="Shoffstall I.B."/>
            <person name="Ramaley R.F."/>
            <person name="Meyer T.E."/>
        </authorList>
    </citation>
    <scope>NUCLEOTIDE SEQUENCE [LARGE SCALE GENOMIC DNA]</scope>
    <source>
        <strain evidence="1 2">M37P</strain>
    </source>
</reference>
<evidence type="ECO:0000313" key="2">
    <source>
        <dbReference type="Proteomes" id="UP001515660"/>
    </source>
</evidence>
<dbReference type="EMBL" id="JAANHS010000002">
    <property type="protein sequence ID" value="NHB75838.1"/>
    <property type="molecule type" value="Genomic_DNA"/>
</dbReference>
<organism evidence="1 2">
    <name type="scientific">Rhodobacter calidifons</name>
    <dbReference type="NCBI Taxonomy" id="2715277"/>
    <lineage>
        <taxon>Bacteria</taxon>
        <taxon>Pseudomonadati</taxon>
        <taxon>Pseudomonadota</taxon>
        <taxon>Alphaproteobacteria</taxon>
        <taxon>Rhodobacterales</taxon>
        <taxon>Rhodobacter group</taxon>
        <taxon>Rhodobacter</taxon>
    </lineage>
</organism>
<keyword evidence="2" id="KW-1185">Reference proteome</keyword>